<accession>A0ABD1V418</accession>
<proteinExistence type="predicted"/>
<evidence type="ECO:0000256" key="4">
    <source>
        <dbReference type="ARBA" id="ARBA00023136"/>
    </source>
</evidence>
<dbReference type="GO" id="GO:0016020">
    <property type="term" value="C:membrane"/>
    <property type="evidence" value="ECO:0007669"/>
    <property type="project" value="UniProtKB-SubCell"/>
</dbReference>
<evidence type="ECO:0000256" key="3">
    <source>
        <dbReference type="ARBA" id="ARBA00022989"/>
    </source>
</evidence>
<keyword evidence="7" id="KW-0675">Receptor</keyword>
<comment type="subcellular location">
    <subcellularLocation>
        <location evidence="1">Membrane</location>
    </subcellularLocation>
</comment>
<sequence length="304" mass="33016">MNVIWTFLFCLLSFGILSNGLSANVSSRPSVVNIGALFTLDSTIGRVAKIAIEEAVKDVNANSSVLHGTKLLATIHNSNCSGFLGMVEALRFMETDVIAIIGPQSSVVAHSILHVANELQTPFLSFAATDPSLSSLQFPYFIRTTQSDLHQMTAIAEFVDYYGWKEVIVIFLDDDYGRNGLSALDDALAARRCRVSYKEGITPGDASRSGIMDILVKIAMMESRVIVLHAYPAAGLMVFSVAQYLGMMGDGYVWIATDWLSSVLDSSSPLRSETMTDILQGVIVLRQHTADSEKKRAFSASGTN</sequence>
<dbReference type="InterPro" id="IPR001828">
    <property type="entry name" value="ANF_lig-bd_rcpt"/>
</dbReference>
<name>A0ABD1V418_9LAMI</name>
<keyword evidence="2" id="KW-0812">Transmembrane</keyword>
<evidence type="ECO:0000313" key="7">
    <source>
        <dbReference type="EMBL" id="KAL2532067.1"/>
    </source>
</evidence>
<dbReference type="FunFam" id="3.40.50.2300:FF:000081">
    <property type="entry name" value="Glutamate receptor"/>
    <property type="match status" value="1"/>
</dbReference>
<keyword evidence="8" id="KW-1185">Reference proteome</keyword>
<dbReference type="Pfam" id="PF01094">
    <property type="entry name" value="ANF_receptor"/>
    <property type="match status" value="1"/>
</dbReference>
<evidence type="ECO:0000313" key="8">
    <source>
        <dbReference type="Proteomes" id="UP001604336"/>
    </source>
</evidence>
<dbReference type="InterPro" id="IPR028082">
    <property type="entry name" value="Peripla_BP_I"/>
</dbReference>
<dbReference type="SUPFAM" id="SSF53822">
    <property type="entry name" value="Periplasmic binding protein-like I"/>
    <property type="match status" value="1"/>
</dbReference>
<reference evidence="8" key="1">
    <citation type="submission" date="2024-07" db="EMBL/GenBank/DDBJ databases">
        <title>Two chromosome-level genome assemblies of Korean endemic species Abeliophyllum distichum and Forsythia ovata (Oleaceae).</title>
        <authorList>
            <person name="Jang H."/>
        </authorList>
    </citation>
    <scope>NUCLEOTIDE SEQUENCE [LARGE SCALE GENOMIC DNA]</scope>
</reference>
<dbReference type="PANTHER" id="PTHR34836:SF7">
    <property type="entry name" value="RECEPTOR LIGAND BINDING REGION DOMAIN-CONTAINING PROTEIN"/>
    <property type="match status" value="1"/>
</dbReference>
<feature type="chain" id="PRO_5044871282" evidence="5">
    <location>
        <begin position="24"/>
        <end position="304"/>
    </location>
</feature>
<protein>
    <submittedName>
        <fullName evidence="7">Glutamate receptor 3.3</fullName>
    </submittedName>
</protein>
<dbReference type="InterPro" id="IPR015683">
    <property type="entry name" value="Ionotropic_Glu_rcpt"/>
</dbReference>
<comment type="caution">
    <text evidence="7">The sequence shown here is derived from an EMBL/GenBank/DDBJ whole genome shotgun (WGS) entry which is preliminary data.</text>
</comment>
<dbReference type="PANTHER" id="PTHR34836">
    <property type="entry name" value="OS06G0188250 PROTEIN"/>
    <property type="match status" value="1"/>
</dbReference>
<evidence type="ECO:0000256" key="1">
    <source>
        <dbReference type="ARBA" id="ARBA00004370"/>
    </source>
</evidence>
<keyword evidence="4" id="KW-0472">Membrane</keyword>
<dbReference type="EMBL" id="JBFOLK010000002">
    <property type="protein sequence ID" value="KAL2532067.1"/>
    <property type="molecule type" value="Genomic_DNA"/>
</dbReference>
<evidence type="ECO:0000259" key="6">
    <source>
        <dbReference type="Pfam" id="PF01094"/>
    </source>
</evidence>
<dbReference type="Gene3D" id="3.40.50.2300">
    <property type="match status" value="2"/>
</dbReference>
<dbReference type="Proteomes" id="UP001604336">
    <property type="component" value="Unassembled WGS sequence"/>
</dbReference>
<gene>
    <name evidence="7" type="ORF">Adt_05418</name>
</gene>
<feature type="domain" description="Receptor ligand binding region" evidence="6">
    <location>
        <begin position="49"/>
        <end position="299"/>
    </location>
</feature>
<evidence type="ECO:0000256" key="5">
    <source>
        <dbReference type="SAM" id="SignalP"/>
    </source>
</evidence>
<keyword evidence="5" id="KW-0732">Signal</keyword>
<organism evidence="7 8">
    <name type="scientific">Abeliophyllum distichum</name>
    <dbReference type="NCBI Taxonomy" id="126358"/>
    <lineage>
        <taxon>Eukaryota</taxon>
        <taxon>Viridiplantae</taxon>
        <taxon>Streptophyta</taxon>
        <taxon>Embryophyta</taxon>
        <taxon>Tracheophyta</taxon>
        <taxon>Spermatophyta</taxon>
        <taxon>Magnoliopsida</taxon>
        <taxon>eudicotyledons</taxon>
        <taxon>Gunneridae</taxon>
        <taxon>Pentapetalae</taxon>
        <taxon>asterids</taxon>
        <taxon>lamiids</taxon>
        <taxon>Lamiales</taxon>
        <taxon>Oleaceae</taxon>
        <taxon>Forsythieae</taxon>
        <taxon>Abeliophyllum</taxon>
    </lineage>
</organism>
<keyword evidence="3" id="KW-1133">Transmembrane helix</keyword>
<evidence type="ECO:0000256" key="2">
    <source>
        <dbReference type="ARBA" id="ARBA00022692"/>
    </source>
</evidence>
<dbReference type="AlphaFoldDB" id="A0ABD1V418"/>
<feature type="signal peptide" evidence="5">
    <location>
        <begin position="1"/>
        <end position="23"/>
    </location>
</feature>